<dbReference type="PANTHER" id="PTHR12110:SF53">
    <property type="entry name" value="BLR5974 PROTEIN"/>
    <property type="match status" value="1"/>
</dbReference>
<protein>
    <submittedName>
        <fullName evidence="2">AP endonuclease</fullName>
    </submittedName>
</protein>
<reference evidence="2 3" key="1">
    <citation type="submission" date="2017-08" db="EMBL/GenBank/DDBJ databases">
        <title>Virgibacillus indicus sp. nov. and Virgibacillus profoundi sp. nov, two moderately halophilic bacteria isolated from marine sediment by using the Microfluidic Streak Plate.</title>
        <authorList>
            <person name="Xu B."/>
            <person name="Hu B."/>
            <person name="Wang J."/>
            <person name="Zhu Y."/>
            <person name="Huang L."/>
            <person name="Du W."/>
            <person name="Huang Y."/>
        </authorList>
    </citation>
    <scope>NUCLEOTIDE SEQUENCE [LARGE SCALE GENOMIC DNA]</scope>
    <source>
        <strain evidence="2 3">IO3-P2-C2</strain>
    </source>
</reference>
<dbReference type="OrthoDB" id="256906at2"/>
<keyword evidence="2" id="KW-0255">Endonuclease</keyword>
<dbReference type="Gene3D" id="3.20.20.150">
    <property type="entry name" value="Divalent-metal-dependent TIM barrel enzymes"/>
    <property type="match status" value="1"/>
</dbReference>
<organism evidence="2 3">
    <name type="scientific">Virgibacillus indicus</name>
    <dbReference type="NCBI Taxonomy" id="2024554"/>
    <lineage>
        <taxon>Bacteria</taxon>
        <taxon>Bacillati</taxon>
        <taxon>Bacillota</taxon>
        <taxon>Bacilli</taxon>
        <taxon>Bacillales</taxon>
        <taxon>Bacillaceae</taxon>
        <taxon>Virgibacillus</taxon>
    </lineage>
</organism>
<keyword evidence="3" id="KW-1185">Reference proteome</keyword>
<dbReference type="SUPFAM" id="SSF51658">
    <property type="entry name" value="Xylose isomerase-like"/>
    <property type="match status" value="1"/>
</dbReference>
<comment type="caution">
    <text evidence="2">The sequence shown here is derived from an EMBL/GenBank/DDBJ whole genome shotgun (WGS) entry which is preliminary data.</text>
</comment>
<sequence length="277" mass="31478">MKISVSMYSLNSTIKEENWTIFDFIDYAKNISLDGVELLDIYWNDKEKEIKQVKEALQKHDLSVSAYDVTNNFVKESSEERAKEVAKIKDGIEVAKQLGTNIIRVFCGDLHGDLTYEDGQDWIVEGLKACAETAEKEQVYLAIENHGLLAGKSEQVEEIINKVNSPFVKSTFDTGNFLLVHEEPKEAFDRLRDKIVHVHFKDFREKGADESIKGFRSTEGVELIGTVPGDGKVDLSYIVQGLKENNYDGWLSIEYEGFDDTKIANKEAVNRLRDLLN</sequence>
<dbReference type="RefSeq" id="WP_094886071.1">
    <property type="nucleotide sequence ID" value="NZ_NPMS01000005.1"/>
</dbReference>
<dbReference type="Pfam" id="PF01261">
    <property type="entry name" value="AP_endonuc_2"/>
    <property type="match status" value="1"/>
</dbReference>
<evidence type="ECO:0000259" key="1">
    <source>
        <dbReference type="Pfam" id="PF01261"/>
    </source>
</evidence>
<keyword evidence="2" id="KW-0540">Nuclease</keyword>
<proteinExistence type="predicted"/>
<keyword evidence="2" id="KW-0378">Hydrolase</keyword>
<name>A0A265N8K0_9BACI</name>
<gene>
    <name evidence="2" type="ORF">CIL03_11820</name>
</gene>
<dbReference type="InterPro" id="IPR050312">
    <property type="entry name" value="IolE/XylAMocC-like"/>
</dbReference>
<accession>A0A265N8K0</accession>
<dbReference type="AlphaFoldDB" id="A0A265N8K0"/>
<dbReference type="GO" id="GO:0004519">
    <property type="term" value="F:endonuclease activity"/>
    <property type="evidence" value="ECO:0007669"/>
    <property type="project" value="UniProtKB-KW"/>
</dbReference>
<feature type="domain" description="Xylose isomerase-like TIM barrel" evidence="1">
    <location>
        <begin position="25"/>
        <end position="271"/>
    </location>
</feature>
<dbReference type="InterPro" id="IPR036237">
    <property type="entry name" value="Xyl_isomerase-like_sf"/>
</dbReference>
<dbReference type="PANTHER" id="PTHR12110">
    <property type="entry name" value="HYDROXYPYRUVATE ISOMERASE"/>
    <property type="match status" value="1"/>
</dbReference>
<evidence type="ECO:0000313" key="3">
    <source>
        <dbReference type="Proteomes" id="UP000216498"/>
    </source>
</evidence>
<dbReference type="EMBL" id="NPMS01000005">
    <property type="protein sequence ID" value="OZU88332.1"/>
    <property type="molecule type" value="Genomic_DNA"/>
</dbReference>
<evidence type="ECO:0000313" key="2">
    <source>
        <dbReference type="EMBL" id="OZU88332.1"/>
    </source>
</evidence>
<dbReference type="Proteomes" id="UP000216498">
    <property type="component" value="Unassembled WGS sequence"/>
</dbReference>
<dbReference type="InterPro" id="IPR013022">
    <property type="entry name" value="Xyl_isomerase-like_TIM-brl"/>
</dbReference>